<accession>A0A1B2EU35</accession>
<evidence type="ECO:0000313" key="2">
    <source>
        <dbReference type="EMBL" id="ANY83481.1"/>
    </source>
</evidence>
<dbReference type="AlphaFoldDB" id="A0A1B2EU35"/>
<sequence>MNFDEAIEALKAGKRVARAGWNGKGMWLCRDKGQKIGPAQFWNEHTKQFVYERYMLATSGDTDLTDDDRLTEVLPYIIMKTADNKILMGWLASQSNMLADDWTELS</sequence>
<dbReference type="KEGG" id="moc:BB934_34995"/>
<keyword evidence="2" id="KW-0614">Plasmid</keyword>
<dbReference type="OrthoDB" id="9806476at2"/>
<dbReference type="EMBL" id="CP016618">
    <property type="protein sequence ID" value="ANY83481.1"/>
    <property type="molecule type" value="Genomic_DNA"/>
</dbReference>
<feature type="domain" description="Thoeris anti-defense 2-like" evidence="1">
    <location>
        <begin position="1"/>
        <end position="103"/>
    </location>
</feature>
<protein>
    <recommendedName>
        <fullName evidence="1">Thoeris anti-defense 2-like domain-containing protein</fullName>
    </recommendedName>
</protein>
<name>A0A1B2EU35_9HYPH</name>
<dbReference type="Pfam" id="PF11195">
    <property type="entry name" value="Tad2-like"/>
    <property type="match status" value="1"/>
</dbReference>
<reference evidence="2" key="1">
    <citation type="submission" date="2016-07" db="EMBL/GenBank/DDBJ databases">
        <title>Microvirga ossetica sp. nov. a new species of rhizobia isolated from root nodules of the legume species Vicia alpestris Steven originated from North Ossetia region in the Caucasus.</title>
        <authorList>
            <person name="Safronova V.I."/>
            <person name="Kuznetsova I.G."/>
            <person name="Sazanova A.L."/>
            <person name="Belimov A."/>
            <person name="Andronov E."/>
            <person name="Osledkin Y.S."/>
            <person name="Onishchuk O.P."/>
            <person name="Kurchak O.N."/>
            <person name="Shaposhnikov A.I."/>
            <person name="Willems A."/>
            <person name="Tikhonovich I.A."/>
        </authorList>
    </citation>
    <scope>NUCLEOTIDE SEQUENCE [LARGE SCALE GENOMIC DNA]</scope>
    <source>
        <strain evidence="2">V5/3M</strain>
        <plasmid evidence="2">unnamed3</plasmid>
    </source>
</reference>
<proteinExistence type="predicted"/>
<geneLocation type="plasmid" evidence="2">
    <name>unnamed3</name>
</geneLocation>
<dbReference type="InterPro" id="IPR021361">
    <property type="entry name" value="Tad2-like_dom"/>
</dbReference>
<evidence type="ECO:0000259" key="1">
    <source>
        <dbReference type="Pfam" id="PF11195"/>
    </source>
</evidence>
<organism evidence="2">
    <name type="scientific">Microvirga ossetica</name>
    <dbReference type="NCBI Taxonomy" id="1882682"/>
    <lineage>
        <taxon>Bacteria</taxon>
        <taxon>Pseudomonadati</taxon>
        <taxon>Pseudomonadota</taxon>
        <taxon>Alphaproteobacteria</taxon>
        <taxon>Hyphomicrobiales</taxon>
        <taxon>Methylobacteriaceae</taxon>
        <taxon>Microvirga</taxon>
    </lineage>
</organism>
<gene>
    <name evidence="2" type="ORF">BB934_34995</name>
</gene>